<dbReference type="InterPro" id="IPR036390">
    <property type="entry name" value="WH_DNA-bd_sf"/>
</dbReference>
<comment type="similarity">
    <text evidence="1">Belongs to the LysR transcriptional regulatory family.</text>
</comment>
<keyword evidence="4" id="KW-0804">Transcription</keyword>
<dbReference type="InterPro" id="IPR000847">
    <property type="entry name" value="LysR_HTH_N"/>
</dbReference>
<organism evidence="6 7">
    <name type="scientific">Actomonas aquatica</name>
    <dbReference type="NCBI Taxonomy" id="2866162"/>
    <lineage>
        <taxon>Bacteria</taxon>
        <taxon>Pseudomonadati</taxon>
        <taxon>Verrucomicrobiota</taxon>
        <taxon>Opitutia</taxon>
        <taxon>Opitutales</taxon>
        <taxon>Opitutaceae</taxon>
        <taxon>Actomonas</taxon>
    </lineage>
</organism>
<dbReference type="EMBL" id="CP139781">
    <property type="protein sequence ID" value="WRQ86296.1"/>
    <property type="molecule type" value="Genomic_DNA"/>
</dbReference>
<dbReference type="RefSeq" id="WP_221031225.1">
    <property type="nucleotide sequence ID" value="NZ_CP139781.1"/>
</dbReference>
<dbReference type="PANTHER" id="PTHR30346:SF0">
    <property type="entry name" value="HCA OPERON TRANSCRIPTIONAL ACTIVATOR HCAR"/>
    <property type="match status" value="1"/>
</dbReference>
<keyword evidence="3" id="KW-0238">DNA-binding</keyword>
<dbReference type="Pfam" id="PF03466">
    <property type="entry name" value="LysR_substrate"/>
    <property type="match status" value="1"/>
</dbReference>
<gene>
    <name evidence="6" type="ORF">K1X11_015885</name>
</gene>
<evidence type="ECO:0000256" key="3">
    <source>
        <dbReference type="ARBA" id="ARBA00023125"/>
    </source>
</evidence>
<keyword evidence="7" id="KW-1185">Reference proteome</keyword>
<dbReference type="CDD" id="cd08414">
    <property type="entry name" value="PBP2_LTTR_aromatics_like"/>
    <property type="match status" value="1"/>
</dbReference>
<dbReference type="SUPFAM" id="SSF46785">
    <property type="entry name" value="Winged helix' DNA-binding domain"/>
    <property type="match status" value="1"/>
</dbReference>
<sequence>MELRHLRTFVAVARHLNFTVAAAELHVAQPAVSQTIRDLEEEMGVTLFQRSKRSVRLTAAGTVFRGEVERILETADGAVRAAQRAARGEVGKLVLGYMGPATTPFLPRVLRAYRELYPDVELVLHEMMPTEQLAAFEQERIDVAFTRPTGLAGQRLWLEEELIYTDRVVAAVPSDHALAQRRGGTLPVKRLGQETLVVYQQTGAMGLYDIIMGMCRRAGIAPRVVQEPDLMPTVVTLVAAGVGIGLVPGCVACRHVPGVEFRELSPRSDDVPLVMAWGRDNASPTLGAFLDVVRELKPAIQAQMEGAAHCGRTS</sequence>
<dbReference type="PRINTS" id="PR00039">
    <property type="entry name" value="HTHLYSR"/>
</dbReference>
<dbReference type="InterPro" id="IPR005119">
    <property type="entry name" value="LysR_subst-bd"/>
</dbReference>
<proteinExistence type="inferred from homology"/>
<name>A0ABZ1C4A8_9BACT</name>
<accession>A0ABZ1C4A8</accession>
<dbReference type="SUPFAM" id="SSF53850">
    <property type="entry name" value="Periplasmic binding protein-like II"/>
    <property type="match status" value="1"/>
</dbReference>
<dbReference type="PANTHER" id="PTHR30346">
    <property type="entry name" value="TRANSCRIPTIONAL DUAL REGULATOR HCAR-RELATED"/>
    <property type="match status" value="1"/>
</dbReference>
<evidence type="ECO:0000256" key="2">
    <source>
        <dbReference type="ARBA" id="ARBA00023015"/>
    </source>
</evidence>
<dbReference type="Gene3D" id="3.40.190.10">
    <property type="entry name" value="Periplasmic binding protein-like II"/>
    <property type="match status" value="2"/>
</dbReference>
<dbReference type="PROSITE" id="PS50931">
    <property type="entry name" value="HTH_LYSR"/>
    <property type="match status" value="1"/>
</dbReference>
<evidence type="ECO:0000256" key="4">
    <source>
        <dbReference type="ARBA" id="ARBA00023163"/>
    </source>
</evidence>
<feature type="domain" description="HTH lysR-type" evidence="5">
    <location>
        <begin position="1"/>
        <end position="58"/>
    </location>
</feature>
<keyword evidence="2" id="KW-0805">Transcription regulation</keyword>
<evidence type="ECO:0000313" key="6">
    <source>
        <dbReference type="EMBL" id="WRQ86296.1"/>
    </source>
</evidence>
<evidence type="ECO:0000256" key="1">
    <source>
        <dbReference type="ARBA" id="ARBA00009437"/>
    </source>
</evidence>
<dbReference type="Proteomes" id="UP000738431">
    <property type="component" value="Chromosome"/>
</dbReference>
<dbReference type="InterPro" id="IPR036388">
    <property type="entry name" value="WH-like_DNA-bd_sf"/>
</dbReference>
<dbReference type="Gene3D" id="1.10.10.10">
    <property type="entry name" value="Winged helix-like DNA-binding domain superfamily/Winged helix DNA-binding domain"/>
    <property type="match status" value="1"/>
</dbReference>
<evidence type="ECO:0000313" key="7">
    <source>
        <dbReference type="Proteomes" id="UP000738431"/>
    </source>
</evidence>
<protein>
    <submittedName>
        <fullName evidence="6">LysR family transcriptional regulator</fullName>
    </submittedName>
</protein>
<evidence type="ECO:0000259" key="5">
    <source>
        <dbReference type="PROSITE" id="PS50931"/>
    </source>
</evidence>
<dbReference type="Pfam" id="PF00126">
    <property type="entry name" value="HTH_1"/>
    <property type="match status" value="1"/>
</dbReference>
<reference evidence="6 7" key="1">
    <citation type="submission" date="2023-12" db="EMBL/GenBank/DDBJ databases">
        <title>Description of an unclassified Opitutus bacterium of Verrucomicrobiota.</title>
        <authorList>
            <person name="Zhang D.-F."/>
        </authorList>
    </citation>
    <scope>NUCLEOTIDE SEQUENCE [LARGE SCALE GENOMIC DNA]</scope>
    <source>
        <strain evidence="6 7">WL0086</strain>
    </source>
</reference>